<accession>A0A839JX50</accession>
<dbReference type="PANTHER" id="PTHR40448">
    <property type="entry name" value="TWO-COMPONENT SENSOR HISTIDINE KINASE"/>
    <property type="match status" value="1"/>
</dbReference>
<feature type="transmembrane region" description="Helical" evidence="4">
    <location>
        <begin position="71"/>
        <end position="91"/>
    </location>
</feature>
<dbReference type="InterPro" id="IPR039506">
    <property type="entry name" value="SPOB_a"/>
</dbReference>
<dbReference type="Gene3D" id="1.10.287.130">
    <property type="match status" value="1"/>
</dbReference>
<keyword evidence="8" id="KW-1185">Reference proteome</keyword>
<keyword evidence="4" id="KW-1133">Transmembrane helix</keyword>
<dbReference type="Pfam" id="PF14689">
    <property type="entry name" value="SPOB_a"/>
    <property type="match status" value="1"/>
</dbReference>
<dbReference type="GO" id="GO:0000155">
    <property type="term" value="F:phosphorelay sensor kinase activity"/>
    <property type="evidence" value="ECO:0007669"/>
    <property type="project" value="InterPro"/>
</dbReference>
<feature type="transmembrane region" description="Helical" evidence="4">
    <location>
        <begin position="164"/>
        <end position="186"/>
    </location>
</feature>
<evidence type="ECO:0000259" key="5">
    <source>
        <dbReference type="Pfam" id="PF14501"/>
    </source>
</evidence>
<protein>
    <submittedName>
        <fullName evidence="7">GHKL domain-containing protein</fullName>
    </submittedName>
</protein>
<dbReference type="InterPro" id="IPR032834">
    <property type="entry name" value="NatK-like_C"/>
</dbReference>
<keyword evidence="1" id="KW-0597">Phosphoprotein</keyword>
<feature type="transmembrane region" description="Helical" evidence="4">
    <location>
        <begin position="130"/>
        <end position="152"/>
    </location>
</feature>
<reference evidence="7 8" key="1">
    <citation type="submission" date="2020-07" db="EMBL/GenBank/DDBJ databases">
        <title>Characterization and genome sequencing of isolate MD1, a novel member within the family Lachnospiraceae.</title>
        <authorList>
            <person name="Rettenmaier R."/>
            <person name="Di Bello L."/>
            <person name="Zinser C."/>
            <person name="Scheitz K."/>
            <person name="Liebl W."/>
            <person name="Zverlov V."/>
        </authorList>
    </citation>
    <scope>NUCLEOTIDE SEQUENCE [LARGE SCALE GENOMIC DNA]</scope>
    <source>
        <strain evidence="7 8">MD1</strain>
    </source>
</reference>
<dbReference type="RefSeq" id="WP_228351559.1">
    <property type="nucleotide sequence ID" value="NZ_JACEGA010000001.1"/>
</dbReference>
<evidence type="ECO:0000259" key="6">
    <source>
        <dbReference type="Pfam" id="PF14689"/>
    </source>
</evidence>
<sequence>MIILGAERMGFDLFLYHTICCMIDVIKEYLVLRYVIGFMPKRKPVFLFFMFLIIPIGMAVAGRFLPAKYLSVMYLPLILIVMRVVVGIRYVKSFLMSIITFVCICELDFFVAAFLQLLPEGATYITLDNMRASAVSLLVIFLVAAACKYYDVTFYKKNMKHRKAFVALEIFVLFINLGIMGTFFGMLSESSAGSYGNLMLIMVIILSMLLSVITLIFYTAIMNVKEYRVLHEMNQKQLQLQKKYYEQLREIDRETRKFRHDLKNHFFVLSGFLQEDKQDQAKQYLKEMIGQFSEVQKIIQTGNDIIDAILNEKFQECKKKNISMKVEGIIYASLLISDYDICTILVNAMDNAVEACERVLSDNKWITVSIGTYQEYLHLVISNSSMENVNLRTKKADRRNHGLGLENLQECVEKNQGKVSVMTEGGRFVLDILVKVVEESEN</sequence>
<feature type="transmembrane region" description="Helical" evidence="4">
    <location>
        <begin position="98"/>
        <end position="118"/>
    </location>
</feature>
<dbReference type="AlphaFoldDB" id="A0A839JX50"/>
<dbReference type="EMBL" id="JACEGA010000001">
    <property type="protein sequence ID" value="MBB2181808.1"/>
    <property type="molecule type" value="Genomic_DNA"/>
</dbReference>
<feature type="domain" description="Sensor histidine kinase NatK-like C-terminal" evidence="5">
    <location>
        <begin position="339"/>
        <end position="434"/>
    </location>
</feature>
<feature type="transmembrane region" description="Helical" evidence="4">
    <location>
        <begin position="14"/>
        <end position="32"/>
    </location>
</feature>
<keyword evidence="3" id="KW-0418">Kinase</keyword>
<dbReference type="Gene3D" id="3.30.565.10">
    <property type="entry name" value="Histidine kinase-like ATPase, C-terminal domain"/>
    <property type="match status" value="1"/>
</dbReference>
<dbReference type="Pfam" id="PF14501">
    <property type="entry name" value="HATPase_c_5"/>
    <property type="match status" value="1"/>
</dbReference>
<keyword evidence="4" id="KW-0472">Membrane</keyword>
<dbReference type="SUPFAM" id="SSF55890">
    <property type="entry name" value="Sporulation response regulatory protein Spo0B"/>
    <property type="match status" value="1"/>
</dbReference>
<dbReference type="InterPro" id="IPR016120">
    <property type="entry name" value="Sig_transdc_His_kin_SpoOB"/>
</dbReference>
<dbReference type="PANTHER" id="PTHR40448:SF1">
    <property type="entry name" value="TWO-COMPONENT SENSOR HISTIDINE KINASE"/>
    <property type="match status" value="1"/>
</dbReference>
<proteinExistence type="predicted"/>
<keyword evidence="2" id="KW-0808">Transferase</keyword>
<dbReference type="GO" id="GO:0042802">
    <property type="term" value="F:identical protein binding"/>
    <property type="evidence" value="ECO:0007669"/>
    <property type="project" value="TreeGrafter"/>
</dbReference>
<evidence type="ECO:0000256" key="1">
    <source>
        <dbReference type="ARBA" id="ARBA00022553"/>
    </source>
</evidence>
<evidence type="ECO:0000256" key="2">
    <source>
        <dbReference type="ARBA" id="ARBA00022679"/>
    </source>
</evidence>
<feature type="transmembrane region" description="Helical" evidence="4">
    <location>
        <begin position="44"/>
        <end position="65"/>
    </location>
</feature>
<feature type="domain" description="SpoOB alpha-helical" evidence="6">
    <location>
        <begin position="243"/>
        <end position="300"/>
    </location>
</feature>
<organism evidence="7 8">
    <name type="scientific">Variimorphobacter saccharofermentans</name>
    <dbReference type="NCBI Taxonomy" id="2755051"/>
    <lineage>
        <taxon>Bacteria</taxon>
        <taxon>Bacillati</taxon>
        <taxon>Bacillota</taxon>
        <taxon>Clostridia</taxon>
        <taxon>Lachnospirales</taxon>
        <taxon>Lachnospiraceae</taxon>
        <taxon>Variimorphobacter</taxon>
    </lineage>
</organism>
<dbReference type="InterPro" id="IPR036890">
    <property type="entry name" value="HATPase_C_sf"/>
</dbReference>
<gene>
    <name evidence="7" type="ORF">H0486_02800</name>
</gene>
<feature type="transmembrane region" description="Helical" evidence="4">
    <location>
        <begin position="198"/>
        <end position="221"/>
    </location>
</feature>
<evidence type="ECO:0000256" key="4">
    <source>
        <dbReference type="SAM" id="Phobius"/>
    </source>
</evidence>
<dbReference type="Proteomes" id="UP000574276">
    <property type="component" value="Unassembled WGS sequence"/>
</dbReference>
<comment type="caution">
    <text evidence="7">The sequence shown here is derived from an EMBL/GenBank/DDBJ whole genome shotgun (WGS) entry which is preliminary data.</text>
</comment>
<evidence type="ECO:0000313" key="8">
    <source>
        <dbReference type="Proteomes" id="UP000574276"/>
    </source>
</evidence>
<evidence type="ECO:0000313" key="7">
    <source>
        <dbReference type="EMBL" id="MBB2181808.1"/>
    </source>
</evidence>
<name>A0A839JX50_9FIRM</name>
<dbReference type="CDD" id="cd16935">
    <property type="entry name" value="HATPase_AgrC-ComD-like"/>
    <property type="match status" value="1"/>
</dbReference>
<keyword evidence="4" id="KW-0812">Transmembrane</keyword>
<evidence type="ECO:0000256" key="3">
    <source>
        <dbReference type="ARBA" id="ARBA00022777"/>
    </source>
</evidence>